<name>A0A8S2Y5G2_9BILA</name>
<evidence type="ECO:0000313" key="2">
    <source>
        <dbReference type="EMBL" id="CAF4532521.1"/>
    </source>
</evidence>
<evidence type="ECO:0000313" key="3">
    <source>
        <dbReference type="Proteomes" id="UP000681722"/>
    </source>
</evidence>
<dbReference type="PANTHER" id="PTHR10972:SF203">
    <property type="entry name" value="OXYSTEROL-BINDING PROTEIN HOMOLOG 3"/>
    <property type="match status" value="1"/>
</dbReference>
<organism evidence="2 3">
    <name type="scientific">Didymodactylos carnosus</name>
    <dbReference type="NCBI Taxonomy" id="1234261"/>
    <lineage>
        <taxon>Eukaryota</taxon>
        <taxon>Metazoa</taxon>
        <taxon>Spiralia</taxon>
        <taxon>Gnathifera</taxon>
        <taxon>Rotifera</taxon>
        <taxon>Eurotatoria</taxon>
        <taxon>Bdelloidea</taxon>
        <taxon>Philodinida</taxon>
        <taxon>Philodinidae</taxon>
        <taxon>Didymodactylos</taxon>
    </lineage>
</organism>
<feature type="region of interest" description="Disordered" evidence="1">
    <location>
        <begin position="30"/>
        <end position="68"/>
    </location>
</feature>
<reference evidence="2" key="1">
    <citation type="submission" date="2021-02" db="EMBL/GenBank/DDBJ databases">
        <authorList>
            <person name="Nowell W R."/>
        </authorList>
    </citation>
    <scope>NUCLEOTIDE SEQUENCE</scope>
</reference>
<dbReference type="Pfam" id="PF01237">
    <property type="entry name" value="Oxysterol_BP"/>
    <property type="match status" value="1"/>
</dbReference>
<dbReference type="Proteomes" id="UP000681722">
    <property type="component" value="Unassembled WGS sequence"/>
</dbReference>
<dbReference type="InterPro" id="IPR037239">
    <property type="entry name" value="OSBP_sf"/>
</dbReference>
<evidence type="ECO:0008006" key="4">
    <source>
        <dbReference type="Google" id="ProtNLM"/>
    </source>
</evidence>
<dbReference type="OrthoDB" id="14833at2759"/>
<dbReference type="GO" id="GO:0005886">
    <property type="term" value="C:plasma membrane"/>
    <property type="evidence" value="ECO:0007669"/>
    <property type="project" value="TreeGrafter"/>
</dbReference>
<evidence type="ECO:0000256" key="1">
    <source>
        <dbReference type="SAM" id="MobiDB-lite"/>
    </source>
</evidence>
<accession>A0A8S2Y5G2</accession>
<dbReference type="GO" id="GO:0005829">
    <property type="term" value="C:cytosol"/>
    <property type="evidence" value="ECO:0007669"/>
    <property type="project" value="TreeGrafter"/>
</dbReference>
<protein>
    <recommendedName>
        <fullName evidence="4">Oxysterol-binding protein</fullName>
    </recommendedName>
</protein>
<dbReference type="AlphaFoldDB" id="A0A8S2Y5G2"/>
<dbReference type="Gene3D" id="3.30.70.3490">
    <property type="match status" value="1"/>
</dbReference>
<comment type="caution">
    <text evidence="2">The sequence shown here is derived from an EMBL/GenBank/DDBJ whole genome shotgun (WGS) entry which is preliminary data.</text>
</comment>
<gene>
    <name evidence="2" type="ORF">SRO942_LOCUS46259</name>
</gene>
<dbReference type="InterPro" id="IPR000648">
    <property type="entry name" value="Oxysterol-bd"/>
</dbReference>
<dbReference type="EMBL" id="CAJOBC010111968">
    <property type="protein sequence ID" value="CAF4532521.1"/>
    <property type="molecule type" value="Genomic_DNA"/>
</dbReference>
<sequence length="112" mass="13665">AVLENSKQYYGFTRFAIELNELDDDLKEQLPSTDSRFRPDQRLLELGDTEAAEKEKARIEDAQRQRTRERPEEYRPIWFDVNHDQQSYKPKNNFYWNKRDEKFAGIDFMKLW</sequence>
<dbReference type="PANTHER" id="PTHR10972">
    <property type="entry name" value="OXYSTEROL-BINDING PROTEIN-RELATED"/>
    <property type="match status" value="1"/>
</dbReference>
<dbReference type="GO" id="GO:0015485">
    <property type="term" value="F:cholesterol binding"/>
    <property type="evidence" value="ECO:0007669"/>
    <property type="project" value="TreeGrafter"/>
</dbReference>
<feature type="compositionally biased region" description="Basic and acidic residues" evidence="1">
    <location>
        <begin position="35"/>
        <end position="68"/>
    </location>
</feature>
<feature type="non-terminal residue" evidence="2">
    <location>
        <position position="112"/>
    </location>
</feature>
<proteinExistence type="predicted"/>
<dbReference type="SUPFAM" id="SSF144000">
    <property type="entry name" value="Oxysterol-binding protein-like"/>
    <property type="match status" value="1"/>
</dbReference>
<dbReference type="GO" id="GO:0097038">
    <property type="term" value="C:perinuclear endoplasmic reticulum"/>
    <property type="evidence" value="ECO:0007669"/>
    <property type="project" value="TreeGrafter"/>
</dbReference>